<dbReference type="EMBL" id="LXQE01000166">
    <property type="protein sequence ID" value="RCJ32380.1"/>
    <property type="molecule type" value="Genomic_DNA"/>
</dbReference>
<proteinExistence type="predicted"/>
<evidence type="ECO:0000313" key="2">
    <source>
        <dbReference type="Proteomes" id="UP000252085"/>
    </source>
</evidence>
<accession>A0A367R933</accession>
<evidence type="ECO:0000313" key="1">
    <source>
        <dbReference type="EMBL" id="RCJ32380.1"/>
    </source>
</evidence>
<protein>
    <submittedName>
        <fullName evidence="1">Uncharacterized protein</fullName>
    </submittedName>
</protein>
<dbReference type="Proteomes" id="UP000252085">
    <property type="component" value="Unassembled WGS sequence"/>
</dbReference>
<gene>
    <name evidence="1" type="ORF">A6769_28010</name>
</gene>
<sequence length="122" mass="13188">MSVSNNTSTTTPVTDTTSLSISHNTEVVSGTNNIVFATPLSDTTPHTPENIAILGWKGLMVKMQLGLNSAGLFYSELISQVGSSVGVADSEPYWNGYLGQWRVWVKFGDGCRSVVCDWLMIV</sequence>
<reference evidence="1 2" key="1">
    <citation type="submission" date="2016-04" db="EMBL/GenBank/DDBJ databases">
        <authorList>
            <person name="Evans L.H."/>
            <person name="Alamgir A."/>
            <person name="Owens N."/>
            <person name="Weber N.D."/>
            <person name="Virtaneva K."/>
            <person name="Barbian K."/>
            <person name="Babar A."/>
            <person name="Rosenke K."/>
        </authorList>
    </citation>
    <scope>NUCLEOTIDE SEQUENCE [LARGE SCALE GENOMIC DNA]</scope>
    <source>
        <strain evidence="1">NIES-2108</strain>
    </source>
</reference>
<organism evidence="1 2">
    <name type="scientific">Nostoc punctiforme NIES-2108</name>
    <dbReference type="NCBI Taxonomy" id="1356359"/>
    <lineage>
        <taxon>Bacteria</taxon>
        <taxon>Bacillati</taxon>
        <taxon>Cyanobacteriota</taxon>
        <taxon>Cyanophyceae</taxon>
        <taxon>Nostocales</taxon>
        <taxon>Nostocaceae</taxon>
        <taxon>Nostoc</taxon>
    </lineage>
</organism>
<comment type="caution">
    <text evidence="1">The sequence shown here is derived from an EMBL/GenBank/DDBJ whole genome shotgun (WGS) entry which is preliminary data.</text>
</comment>
<name>A0A367R933_NOSPU</name>
<dbReference type="AlphaFoldDB" id="A0A367R933"/>